<sequence length="99" mass="11766">MMLRRMLLPGERGGAKKFRIGWSPGLRHWSFLHGFWFKVSSTTTATSIYKHLTFFNSQFYSFTLVTRLNSFMSNLVVSIIFEYLFRNFIFILLKNLKNI</sequence>
<accession>A0ACB0ZZH3</accession>
<reference evidence="1" key="1">
    <citation type="submission" date="2023-11" db="EMBL/GenBank/DDBJ databases">
        <authorList>
            <person name="Poullet M."/>
        </authorList>
    </citation>
    <scope>NUCLEOTIDE SEQUENCE</scope>
    <source>
        <strain evidence="1">E1834</strain>
    </source>
</reference>
<gene>
    <name evidence="1" type="ORF">MENTE1834_LOCUS31319</name>
</gene>
<comment type="caution">
    <text evidence="1">The sequence shown here is derived from an EMBL/GenBank/DDBJ whole genome shotgun (WGS) entry which is preliminary data.</text>
</comment>
<protein>
    <submittedName>
        <fullName evidence="1">Uncharacterized protein</fullName>
    </submittedName>
</protein>
<proteinExistence type="predicted"/>
<dbReference type="EMBL" id="CAVMJV010000052">
    <property type="protein sequence ID" value="CAK5083939.1"/>
    <property type="molecule type" value="Genomic_DNA"/>
</dbReference>
<name>A0ACB0ZZH3_MELEN</name>
<organism evidence="1 2">
    <name type="scientific">Meloidogyne enterolobii</name>
    <name type="common">Root-knot nematode worm</name>
    <name type="synonym">Meloidogyne mayaguensis</name>
    <dbReference type="NCBI Taxonomy" id="390850"/>
    <lineage>
        <taxon>Eukaryota</taxon>
        <taxon>Metazoa</taxon>
        <taxon>Ecdysozoa</taxon>
        <taxon>Nematoda</taxon>
        <taxon>Chromadorea</taxon>
        <taxon>Rhabditida</taxon>
        <taxon>Tylenchina</taxon>
        <taxon>Tylenchomorpha</taxon>
        <taxon>Tylenchoidea</taxon>
        <taxon>Meloidogynidae</taxon>
        <taxon>Meloidogyninae</taxon>
        <taxon>Meloidogyne</taxon>
    </lineage>
</organism>
<evidence type="ECO:0000313" key="2">
    <source>
        <dbReference type="Proteomes" id="UP001497535"/>
    </source>
</evidence>
<keyword evidence="2" id="KW-1185">Reference proteome</keyword>
<evidence type="ECO:0000313" key="1">
    <source>
        <dbReference type="EMBL" id="CAK5083939.1"/>
    </source>
</evidence>
<dbReference type="Proteomes" id="UP001497535">
    <property type="component" value="Unassembled WGS sequence"/>
</dbReference>